<organism evidence="2 3">
    <name type="scientific">Carboxylicivirga sediminis</name>
    <dbReference type="NCBI Taxonomy" id="2006564"/>
    <lineage>
        <taxon>Bacteria</taxon>
        <taxon>Pseudomonadati</taxon>
        <taxon>Bacteroidota</taxon>
        <taxon>Bacteroidia</taxon>
        <taxon>Marinilabiliales</taxon>
        <taxon>Marinilabiliaceae</taxon>
        <taxon>Carboxylicivirga</taxon>
    </lineage>
</organism>
<dbReference type="InterPro" id="IPR025748">
    <property type="entry name" value="PrcB_C_dom"/>
</dbReference>
<keyword evidence="3" id="KW-1185">Reference proteome</keyword>
<keyword evidence="2" id="KW-0378">Hydrolase</keyword>
<keyword evidence="2" id="KW-0645">Protease</keyword>
<protein>
    <submittedName>
        <fullName evidence="2">Protease complex subunit PrcB family protein</fullName>
    </submittedName>
</protein>
<dbReference type="Proteomes" id="UP000679220">
    <property type="component" value="Unassembled WGS sequence"/>
</dbReference>
<evidence type="ECO:0000313" key="2">
    <source>
        <dbReference type="EMBL" id="MBR8536418.1"/>
    </source>
</evidence>
<reference evidence="2" key="1">
    <citation type="journal article" date="2018" name="Int. J. Syst. Evol. Microbiol.">
        <title>Carboxylicivirga sediminis sp. nov., isolated from coastal sediment.</title>
        <authorList>
            <person name="Wang F.Q."/>
            <person name="Ren L.H."/>
            <person name="Zou R.J."/>
            <person name="Sun Y.Z."/>
            <person name="Liu X.J."/>
            <person name="Jiang F."/>
            <person name="Liu L.J."/>
        </authorList>
    </citation>
    <scope>NUCLEOTIDE SEQUENCE</scope>
    <source>
        <strain evidence="2">JR1</strain>
    </source>
</reference>
<dbReference type="Pfam" id="PF14343">
    <property type="entry name" value="PrcB_C"/>
    <property type="match status" value="1"/>
</dbReference>
<dbReference type="GO" id="GO:0006508">
    <property type="term" value="P:proteolysis"/>
    <property type="evidence" value="ECO:0007669"/>
    <property type="project" value="UniProtKB-KW"/>
</dbReference>
<reference evidence="2" key="2">
    <citation type="submission" date="2021-04" db="EMBL/GenBank/DDBJ databases">
        <authorList>
            <person name="Zhang T."/>
            <person name="Zhang Y."/>
            <person name="Lu D."/>
            <person name="Zuo D."/>
            <person name="Du Z."/>
        </authorList>
    </citation>
    <scope>NUCLEOTIDE SEQUENCE</scope>
    <source>
        <strain evidence="2">JR1</strain>
    </source>
</reference>
<comment type="caution">
    <text evidence="2">The sequence shown here is derived from an EMBL/GenBank/DDBJ whole genome shotgun (WGS) entry which is preliminary data.</text>
</comment>
<gene>
    <name evidence="2" type="ORF">KDU71_12670</name>
</gene>
<sequence length="152" mass="17574">MKIIQKLLVSSFMVISMSTLIINDIEAQSIDFEIIGSGNNGKKYESIEIIENKYDFEKKWKGIKPSPVIDFNKECVIAIYRGQCSSGGHGIRIKKVYEDRGHITIEMVYRNPGVSCRKTWALTNPFILIRLKNKDLNIEFEKTIEIYECNYN</sequence>
<evidence type="ECO:0000313" key="3">
    <source>
        <dbReference type="Proteomes" id="UP000679220"/>
    </source>
</evidence>
<dbReference type="RefSeq" id="WP_212191450.1">
    <property type="nucleotide sequence ID" value="NZ_JAGTAR010000019.1"/>
</dbReference>
<dbReference type="GO" id="GO:0008233">
    <property type="term" value="F:peptidase activity"/>
    <property type="evidence" value="ECO:0007669"/>
    <property type="project" value="UniProtKB-KW"/>
</dbReference>
<name>A0A941F400_9BACT</name>
<accession>A0A941F400</accession>
<dbReference type="AlphaFoldDB" id="A0A941F400"/>
<evidence type="ECO:0000259" key="1">
    <source>
        <dbReference type="Pfam" id="PF14343"/>
    </source>
</evidence>
<dbReference type="EMBL" id="JAGTAR010000019">
    <property type="protein sequence ID" value="MBR8536418.1"/>
    <property type="molecule type" value="Genomic_DNA"/>
</dbReference>
<feature type="domain" description="PrcB C-terminal" evidence="1">
    <location>
        <begin position="76"/>
        <end position="131"/>
    </location>
</feature>
<proteinExistence type="predicted"/>